<dbReference type="InterPro" id="IPR032350">
    <property type="entry name" value="Nbr1_FW"/>
</dbReference>
<feature type="region of interest" description="Disordered" evidence="5">
    <location>
        <begin position="102"/>
        <end position="177"/>
    </location>
</feature>
<dbReference type="Pfam" id="PF00569">
    <property type="entry name" value="ZZ"/>
    <property type="match status" value="2"/>
</dbReference>
<accession>A0A1E3BBL5</accession>
<keyword evidence="3" id="KW-0862">Zinc</keyword>
<dbReference type="Pfam" id="PF16158">
    <property type="entry name" value="N_BRCA1_IG"/>
    <property type="match status" value="1"/>
</dbReference>
<dbReference type="InterPro" id="IPR043145">
    <property type="entry name" value="Znf_ZZ_sf"/>
</dbReference>
<dbReference type="InterPro" id="IPR013783">
    <property type="entry name" value="Ig-like_fold"/>
</dbReference>
<dbReference type="OrthoDB" id="661148at2759"/>
<dbReference type="CDD" id="cd02249">
    <property type="entry name" value="ZZ"/>
    <property type="match status" value="1"/>
</dbReference>
<dbReference type="VEuPathDB" id="FungiDB:SI65_06234"/>
<feature type="compositionally biased region" description="Basic and acidic residues" evidence="5">
    <location>
        <begin position="731"/>
        <end position="745"/>
    </location>
</feature>
<evidence type="ECO:0000256" key="2">
    <source>
        <dbReference type="ARBA" id="ARBA00022771"/>
    </source>
</evidence>
<dbReference type="CDD" id="cd02340">
    <property type="entry name" value="ZZ_NBR1_like"/>
    <property type="match status" value="2"/>
</dbReference>
<dbReference type="PANTHER" id="PTHR20930">
    <property type="entry name" value="OVARIAN CARCINOMA ANTIGEN CA125-RELATED"/>
    <property type="match status" value="1"/>
</dbReference>
<dbReference type="Gene3D" id="3.30.60.90">
    <property type="match status" value="4"/>
</dbReference>
<dbReference type="SUPFAM" id="SSF57850">
    <property type="entry name" value="RING/U-box"/>
    <property type="match status" value="4"/>
</dbReference>
<keyword evidence="1" id="KW-0479">Metal-binding</keyword>
<reference evidence="7 8" key="1">
    <citation type="journal article" date="2016" name="BMC Genomics">
        <title>Comparative genomic and transcriptomic analyses of the Fuzhuan brick tea-fermentation fungus Aspergillus cristatus.</title>
        <authorList>
            <person name="Ge Y."/>
            <person name="Wang Y."/>
            <person name="Liu Y."/>
            <person name="Tan Y."/>
            <person name="Ren X."/>
            <person name="Zhang X."/>
            <person name="Hyde K.D."/>
            <person name="Liu Y."/>
            <person name="Liu Z."/>
        </authorList>
    </citation>
    <scope>NUCLEOTIDE SEQUENCE [LARGE SCALE GENOMIC DNA]</scope>
    <source>
        <strain evidence="7 8">GZAAS20.1005</strain>
    </source>
</reference>
<dbReference type="AlphaFoldDB" id="A0A1E3BBL5"/>
<comment type="caution">
    <text evidence="7">The sequence shown here is derived from an EMBL/GenBank/DDBJ whole genome shotgun (WGS) entry which is preliminary data.</text>
</comment>
<dbReference type="GO" id="GO:0008270">
    <property type="term" value="F:zinc ion binding"/>
    <property type="evidence" value="ECO:0007669"/>
    <property type="project" value="UniProtKB-KW"/>
</dbReference>
<feature type="region of interest" description="Disordered" evidence="5">
    <location>
        <begin position="540"/>
        <end position="580"/>
    </location>
</feature>
<dbReference type="Proteomes" id="UP000094569">
    <property type="component" value="Unassembled WGS sequence"/>
</dbReference>
<feature type="domain" description="ZZ-type" evidence="6">
    <location>
        <begin position="462"/>
        <end position="516"/>
    </location>
</feature>
<feature type="compositionally biased region" description="Polar residues" evidence="5">
    <location>
        <begin position="542"/>
        <end position="555"/>
    </location>
</feature>
<feature type="compositionally biased region" description="Basic and acidic residues" evidence="5">
    <location>
        <begin position="766"/>
        <end position="778"/>
    </location>
</feature>
<dbReference type="Gene3D" id="2.60.40.10">
    <property type="entry name" value="Immunoglobulins"/>
    <property type="match status" value="1"/>
</dbReference>
<feature type="compositionally biased region" description="Basic and acidic residues" evidence="5">
    <location>
        <begin position="558"/>
        <end position="574"/>
    </location>
</feature>
<evidence type="ECO:0000256" key="1">
    <source>
        <dbReference type="ARBA" id="ARBA00022723"/>
    </source>
</evidence>
<evidence type="ECO:0000256" key="4">
    <source>
        <dbReference type="PROSITE-ProRule" id="PRU00228"/>
    </source>
</evidence>
<feature type="region of interest" description="Disordered" evidence="5">
    <location>
        <begin position="721"/>
        <end position="798"/>
    </location>
</feature>
<evidence type="ECO:0000259" key="6">
    <source>
        <dbReference type="PROSITE" id="PS50135"/>
    </source>
</evidence>
<feature type="region of interest" description="Disordered" evidence="5">
    <location>
        <begin position="262"/>
        <end position="308"/>
    </location>
</feature>
<feature type="compositionally biased region" description="Polar residues" evidence="5">
    <location>
        <begin position="786"/>
        <end position="798"/>
    </location>
</feature>
<keyword evidence="2 4" id="KW-0863">Zinc-finger</keyword>
<name>A0A1E3BBL5_ASPCR</name>
<dbReference type="EMBL" id="JXNT01000006">
    <property type="protein sequence ID" value="ODM18363.1"/>
    <property type="molecule type" value="Genomic_DNA"/>
</dbReference>
<dbReference type="CDD" id="cd14947">
    <property type="entry name" value="NBR1_like"/>
    <property type="match status" value="1"/>
</dbReference>
<gene>
    <name evidence="7" type="ORF">SI65_06234</name>
</gene>
<proteinExistence type="predicted"/>
<organism evidence="7 8">
    <name type="scientific">Aspergillus cristatus</name>
    <name type="common">Chinese Fuzhuan brick tea-fermentation fungus</name>
    <name type="synonym">Eurotium cristatum</name>
    <dbReference type="NCBI Taxonomy" id="573508"/>
    <lineage>
        <taxon>Eukaryota</taxon>
        <taxon>Fungi</taxon>
        <taxon>Dikarya</taxon>
        <taxon>Ascomycota</taxon>
        <taxon>Pezizomycotina</taxon>
        <taxon>Eurotiomycetes</taxon>
        <taxon>Eurotiomycetidae</taxon>
        <taxon>Eurotiales</taxon>
        <taxon>Aspergillaceae</taxon>
        <taxon>Aspergillus</taxon>
        <taxon>Aspergillus subgen. Aspergillus</taxon>
    </lineage>
</organism>
<protein>
    <recommendedName>
        <fullName evidence="6">ZZ-type domain-containing protein</fullName>
    </recommendedName>
</protein>
<dbReference type="STRING" id="573508.A0A1E3BBL5"/>
<feature type="compositionally biased region" description="Polar residues" evidence="5">
    <location>
        <begin position="159"/>
        <end position="172"/>
    </location>
</feature>
<sequence>MPAPAPSAASVGHDTLITVKVHYDGTTRRLKMPFKDMKAEVFPQKLLQLLNVPSDAEVIIERYSDSAASFVQLDSDNAAVYKQLSRAARAKLRLVISVTTVNNNPLPSPVSQESSDSSTEQETPARNDYLDTVLSHPLPEVPSEGSPDATPTGDGAAKSTDNLPVEPSTTDTVAAEQPQYREFENSDSPFVAYQSPAGLFCIDCNNCGQTVPNEHYHCSICDDGDYDLCLQCVASGISCPAEDHWLIKRCVKAGAVTNSTTEKIAPQNSKPKEEVKPEVAPQVAPEPIPERSSSETLSPVPEASAPTIAPVATPAPPPVPAPVQCDERICNACLKEYEESKMVTCVDCEDYDLCVNCLLENAHGHHPGHSFFLIQDRQFSLRSSVMSRCRPGRNQYHAAVCDGCDKQITGVRHKCLSCPDWDYCSDCVPSAPLTHPGHRFAPIYGALSEPRVSVEVHSGIFCDGPLCKNQASTCIVGPRYKCTVCHDTDFCAKCEALPTNTHNHTHPLIKFKTPVRHVSVSTVDEDILSGQGNTLGDRVAQKSVSTQATAPSQPEITPAKDSEEKAEEKSDAAKEVPAPVMEQVTAPTVDASSGYQAFFVNDVVADGTVMAPNKTFRQMWKLYNPGPLAWPAGTDVRFVGGDTMFNVDTVHPSSLRAVASAMESNKLTAPLEPEQTADFTVLLRSPSREGSAISYWRLKLPNGTPFGHRLWCDIRVQAGASEPEPQEVLPENEKQSEEPVVEEKQPTTVETEETEQTGSRMIFPTLDKESPSIHEETAAPRVAPSTAPSESNQTNELDYLTITDTMSMDDDEEVDGFLTDEEYDVLDASDQEYLEAKQSQ</sequence>
<keyword evidence="8" id="KW-1185">Reference proteome</keyword>
<dbReference type="SMART" id="SM00291">
    <property type="entry name" value="ZnF_ZZ"/>
    <property type="match status" value="4"/>
</dbReference>
<dbReference type="PROSITE" id="PS50135">
    <property type="entry name" value="ZF_ZZ_2"/>
    <property type="match status" value="1"/>
</dbReference>
<dbReference type="PANTHER" id="PTHR20930:SF0">
    <property type="entry name" value="PROTEIN ILRUN"/>
    <property type="match status" value="1"/>
</dbReference>
<dbReference type="InterPro" id="IPR000433">
    <property type="entry name" value="Znf_ZZ"/>
</dbReference>
<evidence type="ECO:0000313" key="8">
    <source>
        <dbReference type="Proteomes" id="UP000094569"/>
    </source>
</evidence>
<evidence type="ECO:0000256" key="3">
    <source>
        <dbReference type="ARBA" id="ARBA00022833"/>
    </source>
</evidence>
<feature type="compositionally biased region" description="Low complexity" evidence="5">
    <location>
        <begin position="109"/>
        <end position="122"/>
    </location>
</feature>
<evidence type="ECO:0000313" key="7">
    <source>
        <dbReference type="EMBL" id="ODM18363.1"/>
    </source>
</evidence>
<evidence type="ECO:0000256" key="5">
    <source>
        <dbReference type="SAM" id="MobiDB-lite"/>
    </source>
</evidence>